<keyword evidence="3" id="KW-1185">Reference proteome</keyword>
<accession>A0ABR1U4T7</accession>
<evidence type="ECO:0000313" key="2">
    <source>
        <dbReference type="EMBL" id="KAK8053196.1"/>
    </source>
</evidence>
<sequence>MTAETSFSPEEICPVIAQLTEGFSFAFLKELVITSLLMHARGDEGDIDDSVAIKPESDLPGTVAKEDQASPEPTKKVAPMVDIPETL</sequence>
<evidence type="ECO:0000256" key="1">
    <source>
        <dbReference type="SAM" id="MobiDB-lite"/>
    </source>
</evidence>
<name>A0ABR1U4T7_9PEZI</name>
<feature type="region of interest" description="Disordered" evidence="1">
    <location>
        <begin position="45"/>
        <end position="87"/>
    </location>
</feature>
<reference evidence="2 3" key="1">
    <citation type="submission" date="2023-01" db="EMBL/GenBank/DDBJ databases">
        <title>Analysis of 21 Apiospora genomes using comparative genomics revels a genus with tremendous synthesis potential of carbohydrate active enzymes and secondary metabolites.</title>
        <authorList>
            <person name="Sorensen T."/>
        </authorList>
    </citation>
    <scope>NUCLEOTIDE SEQUENCE [LARGE SCALE GENOMIC DNA]</scope>
    <source>
        <strain evidence="2 3">CBS 83171</strain>
    </source>
</reference>
<proteinExistence type="predicted"/>
<evidence type="ECO:0000313" key="3">
    <source>
        <dbReference type="Proteomes" id="UP001446871"/>
    </source>
</evidence>
<dbReference type="Proteomes" id="UP001446871">
    <property type="component" value="Unassembled WGS sequence"/>
</dbReference>
<comment type="caution">
    <text evidence="2">The sequence shown here is derived from an EMBL/GenBank/DDBJ whole genome shotgun (WGS) entry which is preliminary data.</text>
</comment>
<protein>
    <submittedName>
        <fullName evidence="2">Uncharacterized protein</fullName>
    </submittedName>
</protein>
<dbReference type="EMBL" id="JAQQWM010000008">
    <property type="protein sequence ID" value="KAK8053196.1"/>
    <property type="molecule type" value="Genomic_DNA"/>
</dbReference>
<gene>
    <name evidence="2" type="ORF">PG996_012497</name>
</gene>
<organism evidence="2 3">
    <name type="scientific">Apiospora saccharicola</name>
    <dbReference type="NCBI Taxonomy" id="335842"/>
    <lineage>
        <taxon>Eukaryota</taxon>
        <taxon>Fungi</taxon>
        <taxon>Dikarya</taxon>
        <taxon>Ascomycota</taxon>
        <taxon>Pezizomycotina</taxon>
        <taxon>Sordariomycetes</taxon>
        <taxon>Xylariomycetidae</taxon>
        <taxon>Amphisphaeriales</taxon>
        <taxon>Apiosporaceae</taxon>
        <taxon>Apiospora</taxon>
    </lineage>
</organism>